<gene>
    <name evidence="1" type="ORF">POL72_39720</name>
</gene>
<protein>
    <recommendedName>
        <fullName evidence="3">Secreted protein</fullName>
    </recommendedName>
</protein>
<comment type="caution">
    <text evidence="1">The sequence shown here is derived from an EMBL/GenBank/DDBJ whole genome shotgun (WGS) entry which is preliminary data.</text>
</comment>
<proteinExistence type="predicted"/>
<dbReference type="RefSeq" id="WP_272102071.1">
    <property type="nucleotide sequence ID" value="NZ_JAQNDK010000005.1"/>
</dbReference>
<accession>A0ABT5CBW0</accession>
<name>A0ABT5CBW0_9BACT</name>
<keyword evidence="2" id="KW-1185">Reference proteome</keyword>
<sequence length="262" mass="26110">MRRPGHTVIRRWAAVVLAGACAGCHGSGPLLHPAHVLRPGAVRLGGGLSGDMVVAGAADAGASAADPATAEGAARRKLSEIAVSPGVAPWASARVGIEGENEAGLTYTGRAIRLDGRHAFPLGDAALSIGLGASALLAGGPGPSAEGIDVHGAGLDVPLLLGFRSDADLYAVWFGPRLGFELLGGEVRLPAAGAALRGPLVDASGQHLQLGFVLGIRAGFRHVHVALEATATYHHAEGEIAGSPVAIDQGTVAPGGGLTVTF</sequence>
<reference evidence="1 2" key="1">
    <citation type="submission" date="2023-01" db="EMBL/GenBank/DDBJ databases">
        <title>Minimal conservation of predation-associated metabolite biosynthetic gene clusters underscores biosynthetic potential of Myxococcota including descriptions for ten novel species: Archangium lansinium sp. nov., Myxococcus landrumus sp. nov., Nannocystis bai.</title>
        <authorList>
            <person name="Ahearne A."/>
            <person name="Stevens C."/>
            <person name="Dowd S."/>
        </authorList>
    </citation>
    <scope>NUCLEOTIDE SEQUENCE [LARGE SCALE GENOMIC DNA]</scope>
    <source>
        <strain evidence="1 2">WIWO2</strain>
    </source>
</reference>
<dbReference type="Proteomes" id="UP001217485">
    <property type="component" value="Unassembled WGS sequence"/>
</dbReference>
<evidence type="ECO:0000313" key="1">
    <source>
        <dbReference type="EMBL" id="MDC0683921.1"/>
    </source>
</evidence>
<evidence type="ECO:0000313" key="2">
    <source>
        <dbReference type="Proteomes" id="UP001217485"/>
    </source>
</evidence>
<organism evidence="1 2">
    <name type="scientific">Sorangium atrum</name>
    <dbReference type="NCBI Taxonomy" id="2995308"/>
    <lineage>
        <taxon>Bacteria</taxon>
        <taxon>Pseudomonadati</taxon>
        <taxon>Myxococcota</taxon>
        <taxon>Polyangia</taxon>
        <taxon>Polyangiales</taxon>
        <taxon>Polyangiaceae</taxon>
        <taxon>Sorangium</taxon>
    </lineage>
</organism>
<evidence type="ECO:0008006" key="3">
    <source>
        <dbReference type="Google" id="ProtNLM"/>
    </source>
</evidence>
<dbReference type="EMBL" id="JAQNDK010000005">
    <property type="protein sequence ID" value="MDC0683921.1"/>
    <property type="molecule type" value="Genomic_DNA"/>
</dbReference>